<feature type="chain" id="PRO_5012617646" description="Cytochrome c1" evidence="11">
    <location>
        <begin position="21"/>
        <end position="261"/>
    </location>
</feature>
<feature type="binding site" description="covalent" evidence="9">
    <location>
        <position position="65"/>
    </location>
    <ligand>
        <name>heme c</name>
        <dbReference type="ChEBI" id="CHEBI:61717"/>
    </ligand>
</feature>
<dbReference type="PANTHER" id="PTHR10266:SF3">
    <property type="entry name" value="CYTOCHROME C1, HEME PROTEIN, MITOCHONDRIAL"/>
    <property type="match status" value="1"/>
</dbReference>
<name>A0A1U9JVK8_9HYPH</name>
<dbReference type="InterPro" id="IPR036909">
    <property type="entry name" value="Cyt_c-like_dom_sf"/>
</dbReference>
<evidence type="ECO:0000256" key="11">
    <source>
        <dbReference type="SAM" id="SignalP"/>
    </source>
</evidence>
<keyword evidence="14" id="KW-1185">Reference proteome</keyword>
<evidence type="ECO:0000256" key="5">
    <source>
        <dbReference type="ARBA" id="ARBA00022723"/>
    </source>
</evidence>
<keyword evidence="8 10" id="KW-0472">Membrane</keyword>
<dbReference type="STRING" id="1902579.BHV28_12130"/>
<dbReference type="KEGG" id="thd:BHV28_12130"/>
<dbReference type="GO" id="GO:0009055">
    <property type="term" value="F:electron transfer activity"/>
    <property type="evidence" value="ECO:0007669"/>
    <property type="project" value="InterPro"/>
</dbReference>
<feature type="binding site" description="covalent" evidence="9">
    <location>
        <position position="64"/>
    </location>
    <ligand>
        <name>heme c</name>
        <dbReference type="ChEBI" id="CHEBI:61717"/>
    </ligand>
</feature>
<dbReference type="EMBL" id="CP017315">
    <property type="protein sequence ID" value="AQS41899.1"/>
    <property type="molecule type" value="Genomic_DNA"/>
</dbReference>
<dbReference type="PANTHER" id="PTHR10266">
    <property type="entry name" value="CYTOCHROME C1"/>
    <property type="match status" value="1"/>
</dbReference>
<evidence type="ECO:0000256" key="2">
    <source>
        <dbReference type="ARBA" id="ARBA00016165"/>
    </source>
</evidence>
<dbReference type="AlphaFoldDB" id="A0A1U9JVK8"/>
<evidence type="ECO:0000259" key="12">
    <source>
        <dbReference type="PROSITE" id="PS51007"/>
    </source>
</evidence>
<dbReference type="PRINTS" id="PR00603">
    <property type="entry name" value="CYTOCHROMEC1"/>
</dbReference>
<evidence type="ECO:0000313" key="14">
    <source>
        <dbReference type="Proteomes" id="UP000188912"/>
    </source>
</evidence>
<evidence type="ECO:0000256" key="3">
    <source>
        <dbReference type="ARBA" id="ARBA00022617"/>
    </source>
</evidence>
<sequence>MIRQLLYALLMTGGAAMAQADDLPDTALKQPEAQAWSFSGVSGTYDKAQLQRGFQVYKDVCAACHGLKFVAFRDLRKIGYTPEQIKAIAAEYEVEGEPDGEGEVHKRPARPGDYFPAPYANDEAAAFANNGSVPADLSLMARAREAGADYIHALLTGYKPPPAGMEIGENNWYNPYFAFGEAIAMAEPLADRMVDYGDGSPQTVEQYARDVSAFLTWTADPHMERRKKTGLRVMVFLLLFAGLAYCTKRQIWADKTGQEPK</sequence>
<dbReference type="GO" id="GO:0020037">
    <property type="term" value="F:heme binding"/>
    <property type="evidence" value="ECO:0007669"/>
    <property type="project" value="InterPro"/>
</dbReference>
<comment type="subcellular location">
    <subcellularLocation>
        <location evidence="1">Membrane</location>
    </subcellularLocation>
</comment>
<feature type="binding site" description="covalent" evidence="9">
    <location>
        <position position="61"/>
    </location>
    <ligand>
        <name>heme c</name>
        <dbReference type="ChEBI" id="CHEBI:61717"/>
    </ligand>
</feature>
<proteinExistence type="predicted"/>
<comment type="cofactor">
    <cofactor evidence="9">
        <name>heme c</name>
        <dbReference type="ChEBI" id="CHEBI:61717"/>
    </cofactor>
    <text evidence="9">Binds 1 heme c group covalently per subunit.</text>
</comment>
<dbReference type="InterPro" id="IPR002326">
    <property type="entry name" value="Cyt_c1"/>
</dbReference>
<evidence type="ECO:0000256" key="10">
    <source>
        <dbReference type="SAM" id="Phobius"/>
    </source>
</evidence>
<keyword evidence="6 10" id="KW-1133">Transmembrane helix</keyword>
<accession>A0A1U9JVK8</accession>
<feature type="binding site" description="covalent" evidence="9">
    <location>
        <position position="185"/>
    </location>
    <ligand>
        <name>heme c</name>
        <dbReference type="ChEBI" id="CHEBI:61717"/>
    </ligand>
</feature>
<evidence type="ECO:0000256" key="1">
    <source>
        <dbReference type="ARBA" id="ARBA00004370"/>
    </source>
</evidence>
<feature type="signal peptide" evidence="11">
    <location>
        <begin position="1"/>
        <end position="20"/>
    </location>
</feature>
<evidence type="ECO:0000256" key="9">
    <source>
        <dbReference type="PIRSR" id="PIRSR602326-1"/>
    </source>
</evidence>
<gene>
    <name evidence="13" type="ORF">BHV28_12130</name>
</gene>
<feature type="domain" description="Cytochrome c" evidence="12">
    <location>
        <begin position="48"/>
        <end position="159"/>
    </location>
</feature>
<keyword evidence="11" id="KW-0732">Signal</keyword>
<dbReference type="Gene3D" id="1.10.760.10">
    <property type="entry name" value="Cytochrome c-like domain"/>
    <property type="match status" value="1"/>
</dbReference>
<keyword evidence="5 9" id="KW-0479">Metal-binding</keyword>
<reference evidence="13 14" key="2">
    <citation type="journal article" date="2016" name="Sci. Rep.">
        <title>The genome of Rhizobiales bacteria in predatory ants reveals urease gene functions but no genes for nitrogen fixation.</title>
        <authorList>
            <person name="Neuvonen M.M."/>
            <person name="Tamarit D."/>
            <person name="Naslund K."/>
            <person name="Liebig J."/>
            <person name="Feldhaar H."/>
            <person name="Moran N.A."/>
            <person name="Guy L."/>
            <person name="Andersson S.G."/>
        </authorList>
    </citation>
    <scope>NUCLEOTIDE SEQUENCE [LARGE SCALE GENOMIC DNA]</scope>
    <source>
        <strain evidence="13 14">Hsal</strain>
    </source>
</reference>
<evidence type="ECO:0000256" key="6">
    <source>
        <dbReference type="ARBA" id="ARBA00022989"/>
    </source>
</evidence>
<evidence type="ECO:0000256" key="8">
    <source>
        <dbReference type="ARBA" id="ARBA00023136"/>
    </source>
</evidence>
<dbReference type="PROSITE" id="PS51007">
    <property type="entry name" value="CYTC"/>
    <property type="match status" value="1"/>
</dbReference>
<feature type="transmembrane region" description="Helical" evidence="10">
    <location>
        <begin position="229"/>
        <end position="246"/>
    </location>
</feature>
<protein>
    <recommendedName>
        <fullName evidence="2">Cytochrome c1</fullName>
    </recommendedName>
</protein>
<evidence type="ECO:0000256" key="7">
    <source>
        <dbReference type="ARBA" id="ARBA00023004"/>
    </source>
</evidence>
<reference evidence="13 14" key="1">
    <citation type="journal article" date="2010" name="Science">
        <title>Genomic comparison of the ants Camponotus floridanus and Harpegnathos saltator.</title>
        <authorList>
            <person name="Bonasio R."/>
            <person name="Zhang G."/>
            <person name="Ye C."/>
            <person name="Mutti N.S."/>
            <person name="Fang X."/>
            <person name="Qin N."/>
            <person name="Donahue G."/>
            <person name="Yang P."/>
            <person name="Li Q."/>
            <person name="Li C."/>
            <person name="Zhang P."/>
            <person name="Huang Z."/>
            <person name="Berger S.L."/>
            <person name="Reinberg D."/>
            <person name="Wang J."/>
            <person name="Liebig J."/>
        </authorList>
    </citation>
    <scope>NUCLEOTIDE SEQUENCE [LARGE SCALE GENOMIC DNA]</scope>
    <source>
        <strain evidence="13 14">Hsal</strain>
    </source>
</reference>
<evidence type="ECO:0000256" key="4">
    <source>
        <dbReference type="ARBA" id="ARBA00022692"/>
    </source>
</evidence>
<dbReference type="GO" id="GO:0046872">
    <property type="term" value="F:metal ion binding"/>
    <property type="evidence" value="ECO:0007669"/>
    <property type="project" value="UniProtKB-KW"/>
</dbReference>
<dbReference type="Pfam" id="PF02167">
    <property type="entry name" value="Cytochrom_C1"/>
    <property type="match status" value="1"/>
</dbReference>
<dbReference type="Gene3D" id="1.20.5.100">
    <property type="entry name" value="Cytochrome c1, transmembrane anchor, C-terminal"/>
    <property type="match status" value="1"/>
</dbReference>
<keyword evidence="4 10" id="KW-0812">Transmembrane</keyword>
<organism evidence="13 14">
    <name type="scientific">Candidatus Tokpelaia hoelldobleri</name>
    <dbReference type="NCBI Taxonomy" id="1902579"/>
    <lineage>
        <taxon>Bacteria</taxon>
        <taxon>Pseudomonadati</taxon>
        <taxon>Pseudomonadota</taxon>
        <taxon>Alphaproteobacteria</taxon>
        <taxon>Hyphomicrobiales</taxon>
        <taxon>Candidatus Tokpelaia</taxon>
    </lineage>
</organism>
<dbReference type="SUPFAM" id="SSF46626">
    <property type="entry name" value="Cytochrome c"/>
    <property type="match status" value="1"/>
</dbReference>
<keyword evidence="3 9" id="KW-0349">Heme</keyword>
<keyword evidence="7 9" id="KW-0408">Iron</keyword>
<dbReference type="Proteomes" id="UP000188912">
    <property type="component" value="Chromosome"/>
</dbReference>
<dbReference type="InterPro" id="IPR009056">
    <property type="entry name" value="Cyt_c-like_dom"/>
</dbReference>
<evidence type="ECO:0000313" key="13">
    <source>
        <dbReference type="EMBL" id="AQS41899.1"/>
    </source>
</evidence>
<dbReference type="GO" id="GO:0016020">
    <property type="term" value="C:membrane"/>
    <property type="evidence" value="ECO:0007669"/>
    <property type="project" value="UniProtKB-SubCell"/>
</dbReference>